<dbReference type="AlphaFoldDB" id="A0A0E9QUR5"/>
<sequence length="33" mass="4014">MVCVYEGCYTDWLYFNGNYHFILTQEYHISSCN</sequence>
<proteinExistence type="predicted"/>
<name>A0A0E9QUR5_ANGAN</name>
<reference evidence="1" key="2">
    <citation type="journal article" date="2015" name="Fish Shellfish Immunol.">
        <title>Early steps in the European eel (Anguilla anguilla)-Vibrio vulnificus interaction in the gills: Role of the RtxA13 toxin.</title>
        <authorList>
            <person name="Callol A."/>
            <person name="Pajuelo D."/>
            <person name="Ebbesson L."/>
            <person name="Teles M."/>
            <person name="MacKenzie S."/>
            <person name="Amaro C."/>
        </authorList>
    </citation>
    <scope>NUCLEOTIDE SEQUENCE</scope>
</reference>
<protein>
    <submittedName>
        <fullName evidence="1">Uncharacterized protein</fullName>
    </submittedName>
</protein>
<reference evidence="1" key="1">
    <citation type="submission" date="2014-11" db="EMBL/GenBank/DDBJ databases">
        <authorList>
            <person name="Amaro Gonzalez C."/>
        </authorList>
    </citation>
    <scope>NUCLEOTIDE SEQUENCE</scope>
</reference>
<evidence type="ECO:0000313" key="1">
    <source>
        <dbReference type="EMBL" id="JAH20579.1"/>
    </source>
</evidence>
<dbReference type="EMBL" id="GBXM01087998">
    <property type="protein sequence ID" value="JAH20579.1"/>
    <property type="molecule type" value="Transcribed_RNA"/>
</dbReference>
<organism evidence="1">
    <name type="scientific">Anguilla anguilla</name>
    <name type="common">European freshwater eel</name>
    <name type="synonym">Muraena anguilla</name>
    <dbReference type="NCBI Taxonomy" id="7936"/>
    <lineage>
        <taxon>Eukaryota</taxon>
        <taxon>Metazoa</taxon>
        <taxon>Chordata</taxon>
        <taxon>Craniata</taxon>
        <taxon>Vertebrata</taxon>
        <taxon>Euteleostomi</taxon>
        <taxon>Actinopterygii</taxon>
        <taxon>Neopterygii</taxon>
        <taxon>Teleostei</taxon>
        <taxon>Anguilliformes</taxon>
        <taxon>Anguillidae</taxon>
        <taxon>Anguilla</taxon>
    </lineage>
</organism>
<accession>A0A0E9QUR5</accession>